<name>A0AAV2QZC1_MEGNR</name>
<dbReference type="Pfam" id="PF00354">
    <property type="entry name" value="Pentaxin"/>
    <property type="match status" value="1"/>
</dbReference>
<dbReference type="InterPro" id="IPR001759">
    <property type="entry name" value="PTX_dom"/>
</dbReference>
<evidence type="ECO:0000313" key="3">
    <source>
        <dbReference type="Proteomes" id="UP001497623"/>
    </source>
</evidence>
<sequence>NIVKVFSLQPNILEPPRSDVYLKYQFQKPAVALKELSVCYRLKRMLIPTYEIHFSYALPEMDNAFMYYVNENYGVPEFRLYINNESPVDHTPLQPPLQLFSWIHFCHTVSSIDFLII</sequence>
<protein>
    <recommendedName>
        <fullName evidence="1">Pentraxin (PTX) domain-containing protein</fullName>
    </recommendedName>
</protein>
<dbReference type="AlphaFoldDB" id="A0AAV2QZC1"/>
<dbReference type="Proteomes" id="UP001497623">
    <property type="component" value="Unassembled WGS sequence"/>
</dbReference>
<comment type="caution">
    <text evidence="2">The sequence shown here is derived from an EMBL/GenBank/DDBJ whole genome shotgun (WGS) entry which is preliminary data.</text>
</comment>
<proteinExistence type="predicted"/>
<evidence type="ECO:0000313" key="2">
    <source>
        <dbReference type="EMBL" id="CAL4107592.1"/>
    </source>
</evidence>
<dbReference type="EMBL" id="CAXKWB010013401">
    <property type="protein sequence ID" value="CAL4107592.1"/>
    <property type="molecule type" value="Genomic_DNA"/>
</dbReference>
<gene>
    <name evidence="2" type="ORF">MNOR_LOCUS18612</name>
</gene>
<reference evidence="2 3" key="1">
    <citation type="submission" date="2024-05" db="EMBL/GenBank/DDBJ databases">
        <authorList>
            <person name="Wallberg A."/>
        </authorList>
    </citation>
    <scope>NUCLEOTIDE SEQUENCE [LARGE SCALE GENOMIC DNA]</scope>
</reference>
<feature type="domain" description="Pentraxin (PTX)" evidence="1">
    <location>
        <begin position="20"/>
        <end position="112"/>
    </location>
</feature>
<evidence type="ECO:0000259" key="1">
    <source>
        <dbReference type="Pfam" id="PF00354"/>
    </source>
</evidence>
<dbReference type="Gene3D" id="2.60.120.200">
    <property type="match status" value="1"/>
</dbReference>
<feature type="non-terminal residue" evidence="2">
    <location>
        <position position="1"/>
    </location>
</feature>
<accession>A0AAV2QZC1</accession>
<organism evidence="2 3">
    <name type="scientific">Meganyctiphanes norvegica</name>
    <name type="common">Northern krill</name>
    <name type="synonym">Thysanopoda norvegica</name>
    <dbReference type="NCBI Taxonomy" id="48144"/>
    <lineage>
        <taxon>Eukaryota</taxon>
        <taxon>Metazoa</taxon>
        <taxon>Ecdysozoa</taxon>
        <taxon>Arthropoda</taxon>
        <taxon>Crustacea</taxon>
        <taxon>Multicrustacea</taxon>
        <taxon>Malacostraca</taxon>
        <taxon>Eumalacostraca</taxon>
        <taxon>Eucarida</taxon>
        <taxon>Euphausiacea</taxon>
        <taxon>Euphausiidae</taxon>
        <taxon>Meganyctiphanes</taxon>
    </lineage>
</organism>
<keyword evidence="3" id="KW-1185">Reference proteome</keyword>